<dbReference type="Proteomes" id="UP000233750">
    <property type="component" value="Unassembled WGS sequence"/>
</dbReference>
<dbReference type="NCBIfam" id="NF033532">
    <property type="entry name" value="lone7para_assoc"/>
    <property type="match status" value="1"/>
</dbReference>
<organism evidence="1 2">
    <name type="scientific">Amycolatopsis echigonensis</name>
    <dbReference type="NCBI Taxonomy" id="2576905"/>
    <lineage>
        <taxon>Bacteria</taxon>
        <taxon>Bacillati</taxon>
        <taxon>Actinomycetota</taxon>
        <taxon>Actinomycetes</taxon>
        <taxon>Pseudonocardiales</taxon>
        <taxon>Pseudonocardiaceae</taxon>
        <taxon>Amycolatopsis</taxon>
    </lineage>
</organism>
<evidence type="ECO:0008006" key="3">
    <source>
        <dbReference type="Google" id="ProtNLM"/>
    </source>
</evidence>
<protein>
    <recommendedName>
        <fullName evidence="3">Type III secretion system (T3SS) SseB-like protein</fullName>
    </recommendedName>
</protein>
<accession>A0A2N3X299</accession>
<gene>
    <name evidence="1" type="ORF">ATK30_0337</name>
</gene>
<comment type="caution">
    <text evidence="1">The sequence shown here is derived from an EMBL/GenBank/DDBJ whole genome shotgun (WGS) entry which is preliminary data.</text>
</comment>
<proteinExistence type="predicted"/>
<evidence type="ECO:0000313" key="1">
    <source>
        <dbReference type="EMBL" id="PKW00242.1"/>
    </source>
</evidence>
<dbReference type="AlphaFoldDB" id="A0A2N3X299"/>
<keyword evidence="2" id="KW-1185">Reference proteome</keyword>
<evidence type="ECO:0000313" key="2">
    <source>
        <dbReference type="Proteomes" id="UP000233750"/>
    </source>
</evidence>
<dbReference type="OrthoDB" id="3373807at2"/>
<reference evidence="1 2" key="1">
    <citation type="submission" date="2017-12" db="EMBL/GenBank/DDBJ databases">
        <title>Sequencing the genomes of 1000 Actinobacteria strains.</title>
        <authorList>
            <person name="Klenk H.-P."/>
        </authorList>
    </citation>
    <scope>NUCLEOTIDE SEQUENCE [LARGE SCALE GENOMIC DNA]</scope>
    <source>
        <strain evidence="1 2">DSM 45165</strain>
    </source>
</reference>
<dbReference type="InterPro" id="IPR047659">
    <property type="entry name" value="T7SS_assoc"/>
</dbReference>
<dbReference type="EMBL" id="PJMY01000001">
    <property type="protein sequence ID" value="PKW00242.1"/>
    <property type="molecule type" value="Genomic_DNA"/>
</dbReference>
<sequence length="172" mass="17989">MTSAARPDLSSVMTMIDPSWEPSEDGELPPLEAVVGGWFVDRHGDVERFEPNPAYQPSRPGSPTDPVDAAVGLVVHGKLDAGELVAVMRHAVFAVAVDENRDAVVAPAPDGVPSLLVATAPAHQQRVDVAGWIGLTFDHLAAILPAEDVDVLLNPGAPASVRVDAGALKQAR</sequence>
<dbReference type="RefSeq" id="WP_107503631.1">
    <property type="nucleotide sequence ID" value="NZ_PJMY01000001.1"/>
</dbReference>
<name>A0A2N3X299_9PSEU</name>